<dbReference type="KEGG" id="mre:K649_05810"/>
<evidence type="ECO:0000313" key="2">
    <source>
        <dbReference type="EMBL" id="AGK04464.1"/>
    </source>
</evidence>
<dbReference type="EMBL" id="CP005385">
    <property type="protein sequence ID" value="AGK04464.1"/>
    <property type="molecule type" value="Genomic_DNA"/>
</dbReference>
<dbReference type="KEGG" id="mrb:Mrub_1231"/>
<evidence type="ECO:0000313" key="4">
    <source>
        <dbReference type="Proteomes" id="UP000013026"/>
    </source>
</evidence>
<dbReference type="RefSeq" id="WP_013013513.1">
    <property type="nucleotide sequence ID" value="NC_013946.1"/>
</dbReference>
<reference evidence="2 4" key="3">
    <citation type="submission" date="2013-04" db="EMBL/GenBank/DDBJ databases">
        <authorList>
            <person name="Chin J."/>
            <person name="Alexander D.H."/>
            <person name="Marks P."/>
            <person name="Korlach J."/>
            <person name="Clum A."/>
            <person name="Copeland A."/>
        </authorList>
    </citation>
    <scope>NUCLEOTIDE SEQUENCE [LARGE SCALE GENOMIC DNA]</scope>
    <source>
        <strain evidence="4">ATCC 35948 / DSM 1279 / VKM B-1258 / 21</strain>
        <strain evidence="2">DSM 1279</strain>
    </source>
</reference>
<dbReference type="STRING" id="504728.K649_05810"/>
<dbReference type="EMBL" id="CP001743">
    <property type="protein sequence ID" value="ADD27994.1"/>
    <property type="molecule type" value="Genomic_DNA"/>
</dbReference>
<dbReference type="PATRIC" id="fig|504728.9.peg.1196"/>
<name>D3PRB1_MEIRD</name>
<dbReference type="OrthoDB" id="9968904at2"/>
<dbReference type="Proteomes" id="UP000006655">
    <property type="component" value="Chromosome"/>
</dbReference>
<keyword evidence="3" id="KW-1185">Reference proteome</keyword>
<reference evidence="1 3" key="1">
    <citation type="journal article" date="2010" name="Stand. Genomic Sci.">
        <title>Complete genome sequence of Meiothermus ruber type strain (21).</title>
        <authorList>
            <person name="Tindall B.J."/>
            <person name="Sikorski J."/>
            <person name="Lucas S."/>
            <person name="Goltsman E."/>
            <person name="Copeland A."/>
            <person name="Glavina Del Rio T."/>
            <person name="Nolan M."/>
            <person name="Tice H."/>
            <person name="Cheng J.F."/>
            <person name="Han C."/>
            <person name="Pitluck S."/>
            <person name="Liolios K."/>
            <person name="Ivanova N."/>
            <person name="Mavromatis K."/>
            <person name="Ovchinnikova G."/>
            <person name="Pati A."/>
            <person name="Fahnrich R."/>
            <person name="Goodwin L."/>
            <person name="Chen A."/>
            <person name="Palaniappan K."/>
            <person name="Land M."/>
            <person name="Hauser L."/>
            <person name="Chang Y.J."/>
            <person name="Jeffries C.D."/>
            <person name="Rohde M."/>
            <person name="Goker M."/>
            <person name="Woyke T."/>
            <person name="Bristow J."/>
            <person name="Eisen J.A."/>
            <person name="Markowitz V."/>
            <person name="Hugenholtz P."/>
            <person name="Kyrpides N.C."/>
            <person name="Klenk H.P."/>
            <person name="Lapidus A."/>
        </authorList>
    </citation>
    <scope>NUCLEOTIDE SEQUENCE [LARGE SCALE GENOMIC DNA]</scope>
    <source>
        <strain evidence="3">ATCC 35948 / DSM 1279 / VKM B-1258 / 21</strain>
        <strain evidence="1">DSM 1279</strain>
    </source>
</reference>
<evidence type="ECO:0000313" key="1">
    <source>
        <dbReference type="EMBL" id="ADD27994.1"/>
    </source>
</evidence>
<proteinExistence type="predicted"/>
<evidence type="ECO:0008006" key="5">
    <source>
        <dbReference type="Google" id="ProtNLM"/>
    </source>
</evidence>
<accession>D3PRB1</accession>
<protein>
    <recommendedName>
        <fullName evidence="5">YbjN domain-containing protein</fullName>
    </recommendedName>
</protein>
<dbReference type="AlphaFoldDB" id="D3PRB1"/>
<gene>
    <name evidence="1" type="ordered locus">Mrub_1231</name>
    <name evidence="2" type="ORF">K649_05810</name>
</gene>
<organism evidence="2 4">
    <name type="scientific">Meiothermus ruber (strain ATCC 35948 / DSM 1279 / VKM B-1258 / 21)</name>
    <name type="common">Thermus ruber</name>
    <dbReference type="NCBI Taxonomy" id="504728"/>
    <lineage>
        <taxon>Bacteria</taxon>
        <taxon>Thermotogati</taxon>
        <taxon>Deinococcota</taxon>
        <taxon>Deinococci</taxon>
        <taxon>Thermales</taxon>
        <taxon>Thermaceae</taxon>
        <taxon>Meiothermus</taxon>
    </lineage>
</organism>
<reference evidence="2" key="2">
    <citation type="submission" date="2013-04" db="EMBL/GenBank/DDBJ databases">
        <title>Non-Hybrid, Finished Microbial Genome Assemblies from Long-Read SMRT Sequencing Data.</title>
        <authorList>
            <person name="Klammer A."/>
            <person name="Drake J."/>
            <person name="Heiner C."/>
            <person name="Clum A."/>
            <person name="Copeland A."/>
            <person name="Huddleston J."/>
            <person name="Eichler E."/>
            <person name="Turner S.W."/>
        </authorList>
    </citation>
    <scope>NUCLEOTIDE SEQUENCE</scope>
    <source>
        <strain evidence="2">DSM 1279</strain>
    </source>
</reference>
<evidence type="ECO:0000313" key="3">
    <source>
        <dbReference type="Proteomes" id="UP000006655"/>
    </source>
</evidence>
<dbReference type="Proteomes" id="UP000013026">
    <property type="component" value="Chromosome"/>
</dbReference>
<sequence>MLRMKAIVEDLSSWIRGNDMEVLQSKVDGERDGFLAFASDDHLKFTLLLQEEDDGLFYYRLAVFFSRIGLPCTPAEALLQNITSKVKGVKAYLDEDGDMVLGTDGFTHDPHALPFVLPRLMQVLEHASKLIAMWFLMDQLLLLRR</sequence>